<dbReference type="EC" id="3.4.14.10" evidence="4"/>
<comment type="cofactor">
    <cofactor evidence="11">
        <name>Ca(2+)</name>
        <dbReference type="ChEBI" id="CHEBI:29108"/>
    </cofactor>
    <text evidence="11">Binds 1 Ca(2+) ion per subunit.</text>
</comment>
<dbReference type="GO" id="GO:0004252">
    <property type="term" value="F:serine-type endopeptidase activity"/>
    <property type="evidence" value="ECO:0007669"/>
    <property type="project" value="UniProtKB-UniRule"/>
</dbReference>
<dbReference type="SUPFAM" id="SSF52743">
    <property type="entry name" value="Subtilisin-like"/>
    <property type="match status" value="1"/>
</dbReference>
<feature type="region of interest" description="Disordered" evidence="12">
    <location>
        <begin position="164"/>
        <end position="183"/>
    </location>
</feature>
<comment type="catalytic activity">
    <reaction evidence="1">
        <text>Release of an N-terminal tripeptide from a polypeptide.</text>
        <dbReference type="EC" id="3.4.14.10"/>
    </reaction>
</comment>
<dbReference type="SUPFAM" id="SSF54897">
    <property type="entry name" value="Protease propeptides/inhibitors"/>
    <property type="match status" value="1"/>
</dbReference>
<dbReference type="GO" id="GO:0046872">
    <property type="term" value="F:metal ion binding"/>
    <property type="evidence" value="ECO:0007669"/>
    <property type="project" value="UniProtKB-UniRule"/>
</dbReference>
<dbReference type="InterPro" id="IPR000209">
    <property type="entry name" value="Peptidase_S8/S53_dom"/>
</dbReference>
<dbReference type="GeneID" id="75834134"/>
<keyword evidence="6 11" id="KW-0479">Metal-binding</keyword>
<protein>
    <recommendedName>
        <fullName evidence="4">tripeptidyl-peptidase II</fullName>
        <ecNumber evidence="4">3.4.14.10</ecNumber>
    </recommendedName>
</protein>
<dbReference type="PROSITE" id="PS51695">
    <property type="entry name" value="SEDOLISIN"/>
    <property type="match status" value="1"/>
</dbReference>
<keyword evidence="8 11" id="KW-0720">Serine protease</keyword>
<dbReference type="InterPro" id="IPR023828">
    <property type="entry name" value="Peptidase_S8_Ser-AS"/>
</dbReference>
<evidence type="ECO:0000256" key="8">
    <source>
        <dbReference type="ARBA" id="ARBA00022825"/>
    </source>
</evidence>
<dbReference type="SMART" id="SM00944">
    <property type="entry name" value="Pro-kuma_activ"/>
    <property type="match status" value="1"/>
</dbReference>
<feature type="binding site" evidence="11">
    <location>
        <position position="529"/>
    </location>
    <ligand>
        <name>Ca(2+)</name>
        <dbReference type="ChEBI" id="CHEBI:29108"/>
    </ligand>
</feature>
<accession>A0A9Q0B8P9</accession>
<feature type="active site" description="Charge relay system" evidence="11">
    <location>
        <position position="266"/>
    </location>
</feature>
<reference evidence="15" key="1">
    <citation type="journal article" date="2021" name="J Fungi (Basel)">
        <title>Genomic and Metabolomic Analyses of the Marine Fungus Emericellopsis cladophorae: Insights into Saltwater Adaptability Mechanisms and Its Biosynthetic Potential.</title>
        <authorList>
            <person name="Goncalves M.F.M."/>
            <person name="Hilario S."/>
            <person name="Van de Peer Y."/>
            <person name="Esteves A.C."/>
            <person name="Alves A."/>
        </authorList>
    </citation>
    <scope>NUCLEOTIDE SEQUENCE</scope>
    <source>
        <strain evidence="15">MUM 19.33</strain>
    </source>
</reference>
<comment type="subcellular location">
    <subcellularLocation>
        <location evidence="3">Secreted</location>
        <location evidence="3">Extracellular space</location>
    </subcellularLocation>
</comment>
<dbReference type="InterPro" id="IPR015366">
    <property type="entry name" value="S53_propep"/>
</dbReference>
<comment type="function">
    <text evidence="2">Secreted tripeptidyl-peptidase which degrades proteins at acidic pHs and is involved in virulence.</text>
</comment>
<sequence>MHHSACGLLVMLTGIAQCLVLEKATKIPEGWSVEEQPVDAAQPLRLSIALREPRMQDLEPLIVNPSSSFLTREETQTLRRPEDEDVAAVQKWLAGYGIASTHQDDWIKVQTTAHEAEELLNMKLGRYSFEGKAPVLRTREYSVPDDLAEVISFIHPVTNFMTPKTELSHPSPPRDKIRRDDVPCADQTTPDCIRELYEIPPPKANITSSSVRLGIAGFLEQYANHLDVEVFLKRTAKSISGTGYNFTIEKVNGGGDTQNPMKSGSEAQLDVEYAMAIGYPSNVIFYSVGGRGVQLNDTGKPLPEEDSSNEPYLEFLDYLLAKEDDEIPHVLSFSYADDELSVPRPYAERVCSMLGLLTARGTTIVAGSGDGGAAGAQNSSCQTADGKPVTMAVFPASCPWVTAVGAVRNGIDPPEGATFSGGGFSQYFMRPSWQNEAVEGYVTSLDGYLSEYYNAGMRATPDISAVGTEFDVTIALQKFNLDGTSASTPVVAAMVALIDEDRFKAGKKSLGWINQRLYSDTAVQDSIRDVMNGTSASCDFEEKGKPGGWKSAEGWDAITGLGVPRDFPKFRDALYHDQ</sequence>
<dbReference type="RefSeq" id="XP_051358908.1">
    <property type="nucleotide sequence ID" value="XM_051510161.1"/>
</dbReference>
<proteinExistence type="predicted"/>
<keyword evidence="13" id="KW-0732">Signal</keyword>
<keyword evidence="10" id="KW-0865">Zymogen</keyword>
<evidence type="ECO:0000256" key="3">
    <source>
        <dbReference type="ARBA" id="ARBA00004239"/>
    </source>
</evidence>
<dbReference type="GO" id="GO:0005576">
    <property type="term" value="C:extracellular region"/>
    <property type="evidence" value="ECO:0007669"/>
    <property type="project" value="UniProtKB-SubCell"/>
</dbReference>
<keyword evidence="7 11" id="KW-0378">Hydrolase</keyword>
<dbReference type="PANTHER" id="PTHR14218">
    <property type="entry name" value="PROTEASE S8 TRIPEPTIDYL PEPTIDASE I CLN2"/>
    <property type="match status" value="1"/>
</dbReference>
<feature type="chain" id="PRO_5040285561" description="tripeptidyl-peptidase II" evidence="13">
    <location>
        <begin position="19"/>
        <end position="578"/>
    </location>
</feature>
<dbReference type="InterPro" id="IPR050819">
    <property type="entry name" value="Tripeptidyl-peptidase_I"/>
</dbReference>
<dbReference type="OrthoDB" id="409122at2759"/>
<keyword evidence="9 11" id="KW-0106">Calcium</keyword>
<feature type="binding site" evidence="11">
    <location>
        <position position="556"/>
    </location>
    <ligand>
        <name>Ca(2+)</name>
        <dbReference type="ChEBI" id="CHEBI:29108"/>
    </ligand>
</feature>
<feature type="domain" description="Peptidase S53" evidence="14">
    <location>
        <begin position="187"/>
        <end position="576"/>
    </location>
</feature>
<feature type="binding site" evidence="11">
    <location>
        <position position="554"/>
    </location>
    <ligand>
        <name>Ca(2+)</name>
        <dbReference type="ChEBI" id="CHEBI:29108"/>
    </ligand>
</feature>
<feature type="binding site" evidence="11">
    <location>
        <position position="530"/>
    </location>
    <ligand>
        <name>Ca(2+)</name>
        <dbReference type="ChEBI" id="CHEBI:29108"/>
    </ligand>
</feature>
<keyword evidence="5 11" id="KW-0645">Protease</keyword>
<evidence type="ECO:0000256" key="5">
    <source>
        <dbReference type="ARBA" id="ARBA00022670"/>
    </source>
</evidence>
<feature type="compositionally biased region" description="Basic and acidic residues" evidence="12">
    <location>
        <begin position="172"/>
        <end position="182"/>
    </location>
</feature>
<dbReference type="AlphaFoldDB" id="A0A9Q0B8P9"/>
<dbReference type="InterPro" id="IPR030400">
    <property type="entry name" value="Sedolisin_dom"/>
</dbReference>
<dbReference type="Proteomes" id="UP001055219">
    <property type="component" value="Unassembled WGS sequence"/>
</dbReference>
<evidence type="ECO:0000256" key="4">
    <source>
        <dbReference type="ARBA" id="ARBA00012462"/>
    </source>
</evidence>
<dbReference type="GO" id="GO:0006508">
    <property type="term" value="P:proteolysis"/>
    <property type="evidence" value="ECO:0007669"/>
    <property type="project" value="UniProtKB-KW"/>
</dbReference>
<dbReference type="PANTHER" id="PTHR14218:SF15">
    <property type="entry name" value="TRIPEPTIDYL-PEPTIDASE 1"/>
    <property type="match status" value="1"/>
</dbReference>
<evidence type="ECO:0000256" key="6">
    <source>
        <dbReference type="ARBA" id="ARBA00022723"/>
    </source>
</evidence>
<dbReference type="Pfam" id="PF09286">
    <property type="entry name" value="Pro-kuma_activ"/>
    <property type="match status" value="1"/>
</dbReference>
<evidence type="ECO:0000256" key="1">
    <source>
        <dbReference type="ARBA" id="ARBA00001910"/>
    </source>
</evidence>
<evidence type="ECO:0000313" key="16">
    <source>
        <dbReference type="Proteomes" id="UP001055219"/>
    </source>
</evidence>
<dbReference type="CDD" id="cd11377">
    <property type="entry name" value="Pro-peptidase_S53"/>
    <property type="match status" value="1"/>
</dbReference>
<evidence type="ECO:0000256" key="13">
    <source>
        <dbReference type="SAM" id="SignalP"/>
    </source>
</evidence>
<keyword evidence="16" id="KW-1185">Reference proteome</keyword>
<evidence type="ECO:0000256" key="2">
    <source>
        <dbReference type="ARBA" id="ARBA00002451"/>
    </source>
</evidence>
<dbReference type="GO" id="GO:0008240">
    <property type="term" value="F:tripeptidyl-peptidase activity"/>
    <property type="evidence" value="ECO:0007669"/>
    <property type="project" value="UniProtKB-EC"/>
</dbReference>
<organism evidence="15 16">
    <name type="scientific">Emericellopsis cladophorae</name>
    <dbReference type="NCBI Taxonomy" id="2686198"/>
    <lineage>
        <taxon>Eukaryota</taxon>
        <taxon>Fungi</taxon>
        <taxon>Dikarya</taxon>
        <taxon>Ascomycota</taxon>
        <taxon>Pezizomycotina</taxon>
        <taxon>Sordariomycetes</taxon>
        <taxon>Hypocreomycetidae</taxon>
        <taxon>Hypocreales</taxon>
        <taxon>Bionectriaceae</taxon>
        <taxon>Emericellopsis</taxon>
    </lineage>
</organism>
<name>A0A9Q0B8P9_9HYPO</name>
<dbReference type="EMBL" id="JAGIXG020000084">
    <property type="protein sequence ID" value="KAI6778052.1"/>
    <property type="molecule type" value="Genomic_DNA"/>
</dbReference>
<feature type="active site" description="Charge relay system" evidence="11">
    <location>
        <position position="270"/>
    </location>
</feature>
<dbReference type="CDD" id="cd04056">
    <property type="entry name" value="Peptidases_S53"/>
    <property type="match status" value="1"/>
</dbReference>
<dbReference type="PROSITE" id="PS00138">
    <property type="entry name" value="SUBTILASE_SER"/>
    <property type="match status" value="1"/>
</dbReference>
<feature type="signal peptide" evidence="13">
    <location>
        <begin position="1"/>
        <end position="18"/>
    </location>
</feature>
<evidence type="ECO:0000256" key="10">
    <source>
        <dbReference type="ARBA" id="ARBA00023145"/>
    </source>
</evidence>
<dbReference type="InterPro" id="IPR036852">
    <property type="entry name" value="Peptidase_S8/S53_dom_sf"/>
</dbReference>
<comment type="caution">
    <text evidence="15">The sequence shown here is derived from an EMBL/GenBank/DDBJ whole genome shotgun (WGS) entry which is preliminary data.</text>
</comment>
<dbReference type="Gene3D" id="3.40.50.200">
    <property type="entry name" value="Peptidase S8/S53 domain"/>
    <property type="match status" value="1"/>
</dbReference>
<reference evidence="15" key="2">
    <citation type="submission" date="2022-07" db="EMBL/GenBank/DDBJ databases">
        <authorList>
            <person name="Goncalves M.F.M."/>
            <person name="Hilario S."/>
            <person name="Van De Peer Y."/>
            <person name="Esteves A.C."/>
            <person name="Alves A."/>
        </authorList>
    </citation>
    <scope>NUCLEOTIDE SEQUENCE</scope>
    <source>
        <strain evidence="15">MUM 19.33</strain>
    </source>
</reference>
<evidence type="ECO:0000256" key="11">
    <source>
        <dbReference type="PROSITE-ProRule" id="PRU01032"/>
    </source>
</evidence>
<evidence type="ECO:0000313" key="15">
    <source>
        <dbReference type="EMBL" id="KAI6778052.1"/>
    </source>
</evidence>
<dbReference type="Pfam" id="PF00082">
    <property type="entry name" value="Peptidase_S8"/>
    <property type="match status" value="1"/>
</dbReference>
<evidence type="ECO:0000256" key="7">
    <source>
        <dbReference type="ARBA" id="ARBA00022801"/>
    </source>
</evidence>
<evidence type="ECO:0000256" key="9">
    <source>
        <dbReference type="ARBA" id="ARBA00022837"/>
    </source>
</evidence>
<evidence type="ECO:0000259" key="14">
    <source>
        <dbReference type="PROSITE" id="PS51695"/>
    </source>
</evidence>
<feature type="active site" description="Charge relay system" evidence="11">
    <location>
        <position position="485"/>
    </location>
</feature>
<evidence type="ECO:0000256" key="12">
    <source>
        <dbReference type="SAM" id="MobiDB-lite"/>
    </source>
</evidence>
<gene>
    <name evidence="15" type="ORF">J7T54_007660</name>
</gene>